<gene>
    <name evidence="3" type="ORF">SAMN04490185_1400</name>
</gene>
<reference evidence="3 4" key="1">
    <citation type="submission" date="2016-10" db="EMBL/GenBank/DDBJ databases">
        <authorList>
            <person name="de Groot N.N."/>
        </authorList>
    </citation>
    <scope>NUCLEOTIDE SEQUENCE [LARGE SCALE GENOMIC DNA]</scope>
    <source>
        <strain evidence="3 4">BS3655</strain>
    </source>
</reference>
<dbReference type="AlphaFoldDB" id="A0A1H4SE26"/>
<evidence type="ECO:0000256" key="1">
    <source>
        <dbReference type="SAM" id="SignalP"/>
    </source>
</evidence>
<dbReference type="RefSeq" id="WP_083383345.1">
    <property type="nucleotide sequence ID" value="NZ_FNTF01000002.1"/>
</dbReference>
<feature type="chain" id="PRO_5010220105" evidence="1">
    <location>
        <begin position="18"/>
        <end position="140"/>
    </location>
</feature>
<dbReference type="Proteomes" id="UP000183114">
    <property type="component" value="Unassembled WGS sequence"/>
</dbReference>
<keyword evidence="1" id="KW-0732">Signal</keyword>
<dbReference type="SUPFAM" id="SSF51182">
    <property type="entry name" value="RmlC-like cupins"/>
    <property type="match status" value="1"/>
</dbReference>
<organism evidence="3 4">
    <name type="scientific">Pseudomonas frederiksbergensis</name>
    <dbReference type="NCBI Taxonomy" id="104087"/>
    <lineage>
        <taxon>Bacteria</taxon>
        <taxon>Pseudomonadati</taxon>
        <taxon>Pseudomonadota</taxon>
        <taxon>Gammaproteobacteria</taxon>
        <taxon>Pseudomonadales</taxon>
        <taxon>Pseudomonadaceae</taxon>
        <taxon>Pseudomonas</taxon>
    </lineage>
</organism>
<feature type="domain" description="Cupin type-2" evidence="2">
    <location>
        <begin position="64"/>
        <end position="130"/>
    </location>
</feature>
<name>A0A1H4SE26_9PSED</name>
<dbReference type="InterPro" id="IPR013096">
    <property type="entry name" value="Cupin_2"/>
</dbReference>
<dbReference type="Pfam" id="PF07883">
    <property type="entry name" value="Cupin_2"/>
    <property type="match status" value="1"/>
</dbReference>
<dbReference type="CDD" id="cd02236">
    <property type="entry name" value="cupin_CV2614-like"/>
    <property type="match status" value="1"/>
</dbReference>
<dbReference type="InterPro" id="IPR014710">
    <property type="entry name" value="RmlC-like_jellyroll"/>
</dbReference>
<evidence type="ECO:0000313" key="3">
    <source>
        <dbReference type="EMBL" id="SEC42436.1"/>
    </source>
</evidence>
<dbReference type="PROSITE" id="PS51257">
    <property type="entry name" value="PROKAR_LIPOPROTEIN"/>
    <property type="match status" value="1"/>
</dbReference>
<feature type="signal peptide" evidence="1">
    <location>
        <begin position="1"/>
        <end position="17"/>
    </location>
</feature>
<dbReference type="EMBL" id="FNTF01000002">
    <property type="protein sequence ID" value="SEC42436.1"/>
    <property type="molecule type" value="Genomic_DNA"/>
</dbReference>
<dbReference type="InterPro" id="IPR011051">
    <property type="entry name" value="RmlC_Cupin_sf"/>
</dbReference>
<accession>A0A1H4SE26</accession>
<protein>
    <submittedName>
        <fullName evidence="3">Cupin domain protein</fullName>
    </submittedName>
</protein>
<sequence>MKIYMLTTLLGTLTAGALSGCNPAASTAAIERKVLLQSSASWDDTPYIAYPKAAPELSLLKLKIPANTALDWHTHPIPNAAYILAGELTVESKDSGQIRRFKQGDAVAEMVNITHRGKTGDKPVELIVFYAGSQGIPLSE</sequence>
<dbReference type="Gene3D" id="2.60.120.10">
    <property type="entry name" value="Jelly Rolls"/>
    <property type="match status" value="1"/>
</dbReference>
<evidence type="ECO:0000313" key="4">
    <source>
        <dbReference type="Proteomes" id="UP000183114"/>
    </source>
</evidence>
<proteinExistence type="predicted"/>
<evidence type="ECO:0000259" key="2">
    <source>
        <dbReference type="Pfam" id="PF07883"/>
    </source>
</evidence>